<organism evidence="3 4">
    <name type="scientific">Enteractinococcus helveticum</name>
    <dbReference type="NCBI Taxonomy" id="1837282"/>
    <lineage>
        <taxon>Bacteria</taxon>
        <taxon>Bacillati</taxon>
        <taxon>Actinomycetota</taxon>
        <taxon>Actinomycetes</taxon>
        <taxon>Micrococcales</taxon>
        <taxon>Micrococcaceae</taxon>
    </lineage>
</organism>
<gene>
    <name evidence="3" type="ORF">A6F49_02410</name>
</gene>
<sequence>MLRHIVLFKWKPSFTDDIRAQWIAGLDAMIGNIPGMIRLVHGSDVLATDKSWDHAIIADFESADALQVYNTHPLHEAIKPYSLPNVEDIAYVDFQIDDSALFANQQEASR</sequence>
<dbReference type="Pfam" id="PF07876">
    <property type="entry name" value="Dabb"/>
    <property type="match status" value="1"/>
</dbReference>
<reference evidence="3 4" key="1">
    <citation type="submission" date="2016-04" db="EMBL/GenBank/DDBJ databases">
        <title>First whole genome shotgun sequence of the bacterium Enteractinococcus sp. strain UASWS1574.</title>
        <authorList>
            <person name="Crovadore J."/>
            <person name="Chablais R."/>
            <person name="Lefort F."/>
        </authorList>
    </citation>
    <scope>NUCLEOTIDE SEQUENCE [LARGE SCALE GENOMIC DNA]</scope>
    <source>
        <strain evidence="3 4">UASWS1574</strain>
    </source>
</reference>
<dbReference type="InterPro" id="IPR044662">
    <property type="entry name" value="HS1/DABB1-like"/>
</dbReference>
<dbReference type="STRING" id="1837282.A6F49_02410"/>
<name>A0A1B7LUM4_9MICC</name>
<dbReference type="PANTHER" id="PTHR33178">
    <property type="match status" value="1"/>
</dbReference>
<evidence type="ECO:0000313" key="4">
    <source>
        <dbReference type="Proteomes" id="UP000078292"/>
    </source>
</evidence>
<protein>
    <submittedName>
        <fullName evidence="3">Stress protein</fullName>
    </submittedName>
</protein>
<dbReference type="Gene3D" id="3.30.70.100">
    <property type="match status" value="1"/>
</dbReference>
<evidence type="ECO:0000313" key="3">
    <source>
        <dbReference type="EMBL" id="OAV51150.1"/>
    </source>
</evidence>
<dbReference type="InterPro" id="IPR013097">
    <property type="entry name" value="Dabb"/>
</dbReference>
<dbReference type="InterPro" id="IPR011008">
    <property type="entry name" value="Dimeric_a/b-barrel"/>
</dbReference>
<evidence type="ECO:0000256" key="1">
    <source>
        <dbReference type="ARBA" id="ARBA00011738"/>
    </source>
</evidence>
<evidence type="ECO:0000259" key="2">
    <source>
        <dbReference type="PROSITE" id="PS51502"/>
    </source>
</evidence>
<dbReference type="PANTHER" id="PTHR33178:SF10">
    <property type="entry name" value="STRESS-RESPONSE A_B BARREL DOMAIN-CONTAINING PROTEIN"/>
    <property type="match status" value="1"/>
</dbReference>
<comment type="subunit">
    <text evidence="1">Homodimer.</text>
</comment>
<feature type="domain" description="Stress-response A/B barrel" evidence="2">
    <location>
        <begin position="2"/>
        <end position="94"/>
    </location>
</feature>
<dbReference type="SMART" id="SM00886">
    <property type="entry name" value="Dabb"/>
    <property type="match status" value="1"/>
</dbReference>
<dbReference type="RefSeq" id="WP_043055818.1">
    <property type="nucleotide sequence ID" value="NZ_LXEY01000117.1"/>
</dbReference>
<comment type="caution">
    <text evidence="3">The sequence shown here is derived from an EMBL/GenBank/DDBJ whole genome shotgun (WGS) entry which is preliminary data.</text>
</comment>
<keyword evidence="4" id="KW-1185">Reference proteome</keyword>
<proteinExistence type="predicted"/>
<dbReference type="OrthoDB" id="6637496at2"/>
<dbReference type="Proteomes" id="UP000078292">
    <property type="component" value="Unassembled WGS sequence"/>
</dbReference>
<dbReference type="AlphaFoldDB" id="A0A1B7LUM4"/>
<dbReference type="SUPFAM" id="SSF54909">
    <property type="entry name" value="Dimeric alpha+beta barrel"/>
    <property type="match status" value="1"/>
</dbReference>
<dbReference type="EMBL" id="LXEY01000117">
    <property type="protein sequence ID" value="OAV51150.1"/>
    <property type="molecule type" value="Genomic_DNA"/>
</dbReference>
<accession>A0A1B7LUM4</accession>
<dbReference type="PROSITE" id="PS51502">
    <property type="entry name" value="S_R_A_B_BARREL"/>
    <property type="match status" value="1"/>
</dbReference>